<evidence type="ECO:0000256" key="3">
    <source>
        <dbReference type="RuleBase" id="RU361235"/>
    </source>
</evidence>
<organism evidence="6 7">
    <name type="scientific">Pedobacter westerhofensis</name>
    <dbReference type="NCBI Taxonomy" id="425512"/>
    <lineage>
        <taxon>Bacteria</taxon>
        <taxon>Pseudomonadati</taxon>
        <taxon>Bacteroidota</taxon>
        <taxon>Sphingobacteriia</taxon>
        <taxon>Sphingobacteriales</taxon>
        <taxon>Sphingobacteriaceae</taxon>
        <taxon>Pedobacter</taxon>
    </lineage>
</organism>
<keyword evidence="4" id="KW-1133">Transmembrane helix</keyword>
<dbReference type="EC" id="3.1.1.-" evidence="3"/>
<keyword evidence="2 3" id="KW-0378">Hydrolase</keyword>
<proteinExistence type="inferred from homology"/>
<keyword evidence="7" id="KW-1185">Reference proteome</keyword>
<evidence type="ECO:0000256" key="1">
    <source>
        <dbReference type="ARBA" id="ARBA00005964"/>
    </source>
</evidence>
<feature type="transmembrane region" description="Helical" evidence="4">
    <location>
        <begin position="77"/>
        <end position="94"/>
    </location>
</feature>
<dbReference type="InterPro" id="IPR002018">
    <property type="entry name" value="CarbesteraseB"/>
</dbReference>
<gene>
    <name evidence="6" type="ORF">SAMN06265348_104267</name>
</gene>
<evidence type="ECO:0000313" key="7">
    <source>
        <dbReference type="Proteomes" id="UP000320300"/>
    </source>
</evidence>
<dbReference type="Pfam" id="PF00135">
    <property type="entry name" value="COesterase"/>
    <property type="match status" value="1"/>
</dbReference>
<sequence length="617" mass="67499">MLLWGTGSGCTWPFQLFMNQIVTINMLSRKDYPSILSRFINWIYHSGKRYHLKIASGFNQAKSQDSILKMKQMKKNLIVVITIFCSAISLSATAQAGSSIRIKTGNGILEGTTEASGISVFRGVPFAQPPLGDLRWKEPQPVRNWQGVRKADRFGNKGMQKPVFGDMGFRADSTSEDCLYLNVWMPARASKEKLPVLVYFYGGGLIAGDGSEPRYDGESMAKKGIVTLTVNYRLGIFGFFSHPELTKESAHHSSGNYGYMDQTAALKWVQQNISAFGGDPNRVTIAGESAGSISVFAQMASPLAKGLFAGAIGESGAAIYPTLAPVTLAEGESKGIAFGAKIGAASLAELRKIPATQLIDIAYKNNMGGATTTVDGYFFPQLPVKTFAEGKQAKVPILVGWNSAEVSYQSILKTAAPTPDNYKKAIGELYKEKSEEVLQLYPGTTDEQVVESATALSSDRFIVYSTWKWADLHSHTGQKAVYRYLFSKSKPPMNESMKGAVPGLAGGFTKGKEDPDAKKPIVPTGAPHAFEIEYAMGNLRYNKVYAFTADDQKVSDTMLGYFSNFVKTGNPNGSGLPEWPEIKANNQVNYINLDVNTKAETEKHRARYLFLDKEYGK</sequence>
<evidence type="ECO:0000256" key="4">
    <source>
        <dbReference type="SAM" id="Phobius"/>
    </source>
</evidence>
<dbReference type="PANTHER" id="PTHR11559">
    <property type="entry name" value="CARBOXYLESTERASE"/>
    <property type="match status" value="1"/>
</dbReference>
<reference evidence="6 7" key="1">
    <citation type="submission" date="2017-05" db="EMBL/GenBank/DDBJ databases">
        <authorList>
            <person name="Varghese N."/>
            <person name="Submissions S."/>
        </authorList>
    </citation>
    <scope>NUCLEOTIDE SEQUENCE [LARGE SCALE GENOMIC DNA]</scope>
    <source>
        <strain evidence="6 7">DSM 19036</strain>
    </source>
</reference>
<dbReference type="PROSITE" id="PS00941">
    <property type="entry name" value="CARBOXYLESTERASE_B_2"/>
    <property type="match status" value="1"/>
</dbReference>
<dbReference type="PROSITE" id="PS00122">
    <property type="entry name" value="CARBOXYLESTERASE_B_1"/>
    <property type="match status" value="1"/>
</dbReference>
<dbReference type="EMBL" id="FXTN01000004">
    <property type="protein sequence ID" value="SMO63874.1"/>
    <property type="molecule type" value="Genomic_DNA"/>
</dbReference>
<evidence type="ECO:0000259" key="5">
    <source>
        <dbReference type="Pfam" id="PF00135"/>
    </source>
</evidence>
<evidence type="ECO:0000256" key="2">
    <source>
        <dbReference type="ARBA" id="ARBA00022801"/>
    </source>
</evidence>
<dbReference type="InterPro" id="IPR050309">
    <property type="entry name" value="Type-B_Carboxylest/Lipase"/>
</dbReference>
<dbReference type="Gene3D" id="3.40.50.1820">
    <property type="entry name" value="alpha/beta hydrolase"/>
    <property type="match status" value="1"/>
</dbReference>
<dbReference type="SUPFAM" id="SSF53474">
    <property type="entry name" value="alpha/beta-Hydrolases"/>
    <property type="match status" value="1"/>
</dbReference>
<keyword evidence="4" id="KW-0812">Transmembrane</keyword>
<dbReference type="AlphaFoldDB" id="A0A521CWR2"/>
<accession>A0A521CWR2</accession>
<keyword evidence="4" id="KW-0472">Membrane</keyword>
<dbReference type="Proteomes" id="UP000320300">
    <property type="component" value="Unassembled WGS sequence"/>
</dbReference>
<dbReference type="InterPro" id="IPR029058">
    <property type="entry name" value="AB_hydrolase_fold"/>
</dbReference>
<dbReference type="GO" id="GO:0016787">
    <property type="term" value="F:hydrolase activity"/>
    <property type="evidence" value="ECO:0007669"/>
    <property type="project" value="UniProtKB-KW"/>
</dbReference>
<comment type="similarity">
    <text evidence="1 3">Belongs to the type-B carboxylesterase/lipase family.</text>
</comment>
<dbReference type="InterPro" id="IPR019826">
    <property type="entry name" value="Carboxylesterase_B_AS"/>
</dbReference>
<name>A0A521CWR2_9SPHI</name>
<protein>
    <recommendedName>
        <fullName evidence="3">Carboxylic ester hydrolase</fullName>
        <ecNumber evidence="3">3.1.1.-</ecNumber>
    </recommendedName>
</protein>
<dbReference type="InterPro" id="IPR019819">
    <property type="entry name" value="Carboxylesterase_B_CS"/>
</dbReference>
<feature type="domain" description="Carboxylesterase type B" evidence="5">
    <location>
        <begin position="101"/>
        <end position="603"/>
    </location>
</feature>
<evidence type="ECO:0000313" key="6">
    <source>
        <dbReference type="EMBL" id="SMO63874.1"/>
    </source>
</evidence>